<dbReference type="STRING" id="5627.A0A1C7LR20"/>
<evidence type="ECO:0000256" key="1">
    <source>
        <dbReference type="ARBA" id="ARBA00004123"/>
    </source>
</evidence>
<dbReference type="InterPro" id="IPR001138">
    <property type="entry name" value="Zn2Cys6_DnaBD"/>
</dbReference>
<evidence type="ECO:0000256" key="2">
    <source>
        <dbReference type="ARBA" id="ARBA00022723"/>
    </source>
</evidence>
<comment type="caution">
    <text evidence="8">The sequence shown here is derived from an EMBL/GenBank/DDBJ whole genome shotgun (WGS) entry which is preliminary data.</text>
</comment>
<dbReference type="PANTHER" id="PTHR47338">
    <property type="entry name" value="ZN(II)2CYS6 TRANSCRIPTION FACTOR (EUROFUNG)-RELATED"/>
    <property type="match status" value="1"/>
</dbReference>
<evidence type="ECO:0000259" key="7">
    <source>
        <dbReference type="PROSITE" id="PS50048"/>
    </source>
</evidence>
<gene>
    <name evidence="8" type="ORF">A0H81_12946</name>
</gene>
<evidence type="ECO:0000256" key="6">
    <source>
        <dbReference type="SAM" id="MobiDB-lite"/>
    </source>
</evidence>
<dbReference type="OMA" id="TSCDHCR"/>
<dbReference type="CDD" id="cd00067">
    <property type="entry name" value="GAL4"/>
    <property type="match status" value="1"/>
</dbReference>
<feature type="domain" description="Zn(2)-C6 fungal-type" evidence="7">
    <location>
        <begin position="81"/>
        <end position="113"/>
    </location>
</feature>
<reference evidence="8 9" key="1">
    <citation type="submission" date="2016-03" db="EMBL/GenBank/DDBJ databases">
        <title>Whole genome sequencing of Grifola frondosa 9006-11.</title>
        <authorList>
            <person name="Min B."/>
            <person name="Park H."/>
            <person name="Kim J.-G."/>
            <person name="Cho H."/>
            <person name="Oh Y.-L."/>
            <person name="Kong W.-S."/>
            <person name="Choi I.-G."/>
        </authorList>
    </citation>
    <scope>NUCLEOTIDE SEQUENCE [LARGE SCALE GENOMIC DNA]</scope>
    <source>
        <strain evidence="8 9">9006-11</strain>
    </source>
</reference>
<keyword evidence="4" id="KW-0804">Transcription</keyword>
<dbReference type="GO" id="GO:0000981">
    <property type="term" value="F:DNA-binding transcription factor activity, RNA polymerase II-specific"/>
    <property type="evidence" value="ECO:0007669"/>
    <property type="project" value="InterPro"/>
</dbReference>
<keyword evidence="3" id="KW-0805">Transcription regulation</keyword>
<dbReference type="Gene3D" id="4.10.240.10">
    <property type="entry name" value="Zn(2)-C6 fungal-type DNA-binding domain"/>
    <property type="match status" value="1"/>
</dbReference>
<dbReference type="SMART" id="SM00066">
    <property type="entry name" value="GAL4"/>
    <property type="match status" value="1"/>
</dbReference>
<dbReference type="InterPro" id="IPR036864">
    <property type="entry name" value="Zn2-C6_fun-type_DNA-bd_sf"/>
</dbReference>
<feature type="region of interest" description="Disordered" evidence="6">
    <location>
        <begin position="130"/>
        <end position="168"/>
    </location>
</feature>
<dbReference type="GO" id="GO:0005634">
    <property type="term" value="C:nucleus"/>
    <property type="evidence" value="ECO:0007669"/>
    <property type="project" value="UniProtKB-SubCell"/>
</dbReference>
<dbReference type="SUPFAM" id="SSF57701">
    <property type="entry name" value="Zn2/Cys6 DNA-binding domain"/>
    <property type="match status" value="1"/>
</dbReference>
<dbReference type="InterPro" id="IPR007219">
    <property type="entry name" value="XnlR_reg_dom"/>
</dbReference>
<accession>A0A1C7LR20</accession>
<dbReference type="InterPro" id="IPR050815">
    <property type="entry name" value="TF_fung"/>
</dbReference>
<dbReference type="CDD" id="cd12148">
    <property type="entry name" value="fungal_TF_MHR"/>
    <property type="match status" value="1"/>
</dbReference>
<dbReference type="AlphaFoldDB" id="A0A1C7LR20"/>
<feature type="compositionally biased region" description="Polar residues" evidence="6">
    <location>
        <begin position="130"/>
        <end position="146"/>
    </location>
</feature>
<dbReference type="PROSITE" id="PS50048">
    <property type="entry name" value="ZN2_CY6_FUNGAL_2"/>
    <property type="match status" value="1"/>
</dbReference>
<protein>
    <recommendedName>
        <fullName evidence="7">Zn(2)-C6 fungal-type domain-containing protein</fullName>
    </recommendedName>
</protein>
<proteinExistence type="predicted"/>
<organism evidence="8 9">
    <name type="scientific">Grifola frondosa</name>
    <name type="common">Maitake</name>
    <name type="synonym">Polyporus frondosus</name>
    <dbReference type="NCBI Taxonomy" id="5627"/>
    <lineage>
        <taxon>Eukaryota</taxon>
        <taxon>Fungi</taxon>
        <taxon>Dikarya</taxon>
        <taxon>Basidiomycota</taxon>
        <taxon>Agaricomycotina</taxon>
        <taxon>Agaricomycetes</taxon>
        <taxon>Polyporales</taxon>
        <taxon>Grifolaceae</taxon>
        <taxon>Grifola</taxon>
    </lineage>
</organism>
<keyword evidence="5" id="KW-0539">Nucleus</keyword>
<evidence type="ECO:0000256" key="4">
    <source>
        <dbReference type="ARBA" id="ARBA00023163"/>
    </source>
</evidence>
<sequence>MGVKQCFDLEVGFLGQVTSPTVLKPICLSVFVAPILVWYKGIVAYCSIVQYRSLLMADFEFVIESPQAVQHGRTRPRLVTSCDHCRVKKVKCVQLRSKSKCETCLSAQVPCLFRDRENYFAERTRIMAGSSSVPQRKTRNNYQQRCSADPTGSLPPSPTFDVPSSSSTPEFQEFVPFYSGTHADSTSMLSFMDDTLLDPMRQQTPDVDSWDSPPNVQSHRSINTTQKHIFEPQLPWLDLFDHRSPDEPNPKLMTTYIQLFFSNLGTTYPFLAHDKTLSQHFDRSLSPFMANCIAALGSRYCTIPIIVQMGTETVSGIYLECAKRLIPSGTSVMSLETVHGFILLAWAEYQSGRQTEFCTHAQAAIQLASLLGLSSEAISKLKPGDYMTSILIATWQSLLQLISSTSSLRAAPAHA</sequence>
<dbReference type="GO" id="GO:0008270">
    <property type="term" value="F:zinc ion binding"/>
    <property type="evidence" value="ECO:0007669"/>
    <property type="project" value="InterPro"/>
</dbReference>
<dbReference type="OrthoDB" id="2428527at2759"/>
<dbReference type="Pfam" id="PF00172">
    <property type="entry name" value="Zn_clus"/>
    <property type="match status" value="1"/>
</dbReference>
<dbReference type="Proteomes" id="UP000092993">
    <property type="component" value="Unassembled WGS sequence"/>
</dbReference>
<evidence type="ECO:0000313" key="8">
    <source>
        <dbReference type="EMBL" id="OBZ67285.1"/>
    </source>
</evidence>
<dbReference type="Pfam" id="PF04082">
    <property type="entry name" value="Fungal_trans"/>
    <property type="match status" value="1"/>
</dbReference>
<dbReference type="PROSITE" id="PS00463">
    <property type="entry name" value="ZN2_CY6_FUNGAL_1"/>
    <property type="match status" value="1"/>
</dbReference>
<dbReference type="EMBL" id="LUGG01000025">
    <property type="protein sequence ID" value="OBZ67285.1"/>
    <property type="molecule type" value="Genomic_DNA"/>
</dbReference>
<evidence type="ECO:0000256" key="3">
    <source>
        <dbReference type="ARBA" id="ARBA00023015"/>
    </source>
</evidence>
<name>A0A1C7LR20_GRIFR</name>
<evidence type="ECO:0000313" key="9">
    <source>
        <dbReference type="Proteomes" id="UP000092993"/>
    </source>
</evidence>
<evidence type="ECO:0000256" key="5">
    <source>
        <dbReference type="ARBA" id="ARBA00023242"/>
    </source>
</evidence>
<keyword evidence="9" id="KW-1185">Reference proteome</keyword>
<dbReference type="PANTHER" id="PTHR47338:SF5">
    <property type="entry name" value="ZN(II)2CYS6 TRANSCRIPTION FACTOR (EUROFUNG)"/>
    <property type="match status" value="1"/>
</dbReference>
<comment type="subcellular location">
    <subcellularLocation>
        <location evidence="1">Nucleus</location>
    </subcellularLocation>
</comment>
<keyword evidence="2" id="KW-0479">Metal-binding</keyword>